<reference evidence="3" key="3">
    <citation type="submission" date="2022-11" db="EMBL/GenBank/DDBJ databases">
        <title>Draft genome sequence of Sellimonas catena strain 18CBH55.</title>
        <authorList>
            <person name="Atsushi H."/>
            <person name="Moriya O."/>
            <person name="Mitsuo S."/>
        </authorList>
    </citation>
    <scope>NUCLEOTIDE SEQUENCE</scope>
    <source>
        <strain evidence="3">18CBH55</strain>
    </source>
</reference>
<dbReference type="EMBL" id="BSCH01000006">
    <property type="protein sequence ID" value="GLG89716.1"/>
    <property type="molecule type" value="Genomic_DNA"/>
</dbReference>
<dbReference type="AlphaFoldDB" id="A0A9W6C3Q2"/>
<dbReference type="InterPro" id="IPR006674">
    <property type="entry name" value="HD_domain"/>
</dbReference>
<reference evidence="2" key="2">
    <citation type="submission" date="2022-11" db="EMBL/GenBank/DDBJ databases">
        <title>Draft genome sequence of Sellimonas catena strain 12EGH17.</title>
        <authorList>
            <person name="Hisatomi A."/>
            <person name="Ohkuma M."/>
            <person name="Sakamoto M."/>
        </authorList>
    </citation>
    <scope>NUCLEOTIDE SEQUENCE</scope>
    <source>
        <strain evidence="2">12EGH17</strain>
    </source>
</reference>
<reference evidence="3" key="4">
    <citation type="submission" date="2022-11" db="EMBL/GenBank/DDBJ databases">
        <title>Draft genome sequence of Sellimonas catena strain 18CBH55.</title>
        <authorList>
            <person name="Hisatomi A."/>
            <person name="Ohkuma M."/>
            <person name="Sakamoto M."/>
        </authorList>
    </citation>
    <scope>NUCLEOTIDE SEQUENCE</scope>
    <source>
        <strain evidence="3">18CBH55</strain>
    </source>
</reference>
<dbReference type="Proteomes" id="UP001145145">
    <property type="component" value="Unassembled WGS sequence"/>
</dbReference>
<gene>
    <name evidence="2" type="ORF">Selli1_12900</name>
    <name evidence="3" type="ORF">Selli2_11430</name>
</gene>
<proteinExistence type="predicted"/>
<dbReference type="Proteomes" id="UP001145094">
    <property type="component" value="Unassembled WGS sequence"/>
</dbReference>
<reference evidence="2 4" key="5">
    <citation type="journal article" date="2023" name="Int. J. Syst. Evol. Microbiol.">
        <title>Sellimonas catena sp. nov., isolated from human faeces.</title>
        <authorList>
            <person name="Hisatomi A."/>
            <person name="Ohkuma M."/>
            <person name="Sakamoto M."/>
        </authorList>
    </citation>
    <scope>NUCLEOTIDE SEQUENCE [LARGE SCALE GENOMIC DNA]</scope>
    <source>
        <strain evidence="2 4">12EGH17</strain>
        <strain evidence="3">18CBH55</strain>
    </source>
</reference>
<accession>A0A9W6C3Q2</accession>
<evidence type="ECO:0000313" key="2">
    <source>
        <dbReference type="EMBL" id="GLG04116.1"/>
    </source>
</evidence>
<evidence type="ECO:0000313" key="4">
    <source>
        <dbReference type="Proteomes" id="UP001145145"/>
    </source>
</evidence>
<dbReference type="SMART" id="SM00471">
    <property type="entry name" value="HDc"/>
    <property type="match status" value="1"/>
</dbReference>
<dbReference type="SUPFAM" id="SSF109604">
    <property type="entry name" value="HD-domain/PDEase-like"/>
    <property type="match status" value="1"/>
</dbReference>
<dbReference type="EMBL" id="BSBO01000011">
    <property type="protein sequence ID" value="GLG04116.1"/>
    <property type="molecule type" value="Genomic_DNA"/>
</dbReference>
<sequence length="226" mass="25299">MAEKKQDIITYRKVKENEEINLLIEKGNEVLDVLGFTEHSRKHAAKVAETAGKILKDLGYGPKEIRLSKIAGYMHDIGNSINRHDHAHTGALLAYGILKGMGMPLRDVMTVTTAIGNHDESTGTAVDIVSAALILADKTDVRRNRVQNPTIANFDIHDRVNYAVLASSLEVKKEKRVIQMNLELDDEMCTVMDYFEIFLERMIMCRRAAEVLGCKFKLVANGNKIC</sequence>
<reference evidence="2" key="1">
    <citation type="submission" date="2022-11" db="EMBL/GenBank/DDBJ databases">
        <title>Draft genome sequence of Sellimonas catena strain 12EGH17.</title>
        <authorList>
            <person name="Atsushi H."/>
            <person name="Moriya O."/>
            <person name="Mitsuo S."/>
        </authorList>
    </citation>
    <scope>NUCLEOTIDE SEQUENCE</scope>
    <source>
        <strain evidence="2">12EGH17</strain>
    </source>
</reference>
<evidence type="ECO:0000313" key="3">
    <source>
        <dbReference type="EMBL" id="GLG89716.1"/>
    </source>
</evidence>
<feature type="domain" description="HD/PDEase" evidence="1">
    <location>
        <begin position="36"/>
        <end position="151"/>
    </location>
</feature>
<dbReference type="RefSeq" id="WP_087254079.1">
    <property type="nucleotide sequence ID" value="NZ_BSBO01000011.1"/>
</dbReference>
<keyword evidence="4" id="KW-1185">Reference proteome</keyword>
<evidence type="ECO:0000259" key="1">
    <source>
        <dbReference type="SMART" id="SM00471"/>
    </source>
</evidence>
<dbReference type="Pfam" id="PF01966">
    <property type="entry name" value="HD"/>
    <property type="match status" value="1"/>
</dbReference>
<protein>
    <submittedName>
        <fullName evidence="2">Phosphohydrolase</fullName>
    </submittedName>
</protein>
<name>A0A9W6C3Q2_9FIRM</name>
<organism evidence="2 4">
    <name type="scientific">Sellimonas catena</name>
    <dbReference type="NCBI Taxonomy" id="2994035"/>
    <lineage>
        <taxon>Bacteria</taxon>
        <taxon>Bacillati</taxon>
        <taxon>Bacillota</taxon>
        <taxon>Clostridia</taxon>
        <taxon>Lachnospirales</taxon>
        <taxon>Lachnospiraceae</taxon>
        <taxon>Sellimonas</taxon>
    </lineage>
</organism>
<comment type="caution">
    <text evidence="2">The sequence shown here is derived from an EMBL/GenBank/DDBJ whole genome shotgun (WGS) entry which is preliminary data.</text>
</comment>
<dbReference type="Gene3D" id="1.10.3210.10">
    <property type="entry name" value="Hypothetical protein af1432"/>
    <property type="match status" value="1"/>
</dbReference>
<dbReference type="InterPro" id="IPR003607">
    <property type="entry name" value="HD/PDEase_dom"/>
</dbReference>